<dbReference type="RefSeq" id="WP_140677031.1">
    <property type="nucleotide sequence ID" value="NZ_RCZA01000002.1"/>
</dbReference>
<organism evidence="1 2">
    <name type="scientific">Pseudomonas mandelii</name>
    <dbReference type="NCBI Taxonomy" id="75612"/>
    <lineage>
        <taxon>Bacteria</taxon>
        <taxon>Pseudomonadati</taxon>
        <taxon>Pseudomonadota</taxon>
        <taxon>Gammaproteobacteria</taxon>
        <taxon>Pseudomonadales</taxon>
        <taxon>Pseudomonadaceae</taxon>
        <taxon>Pseudomonas</taxon>
    </lineage>
</organism>
<proteinExistence type="predicted"/>
<accession>A0A502IHT5</accession>
<comment type="caution">
    <text evidence="1">The sequence shown here is derived from an EMBL/GenBank/DDBJ whole genome shotgun (WGS) entry which is preliminary data.</text>
</comment>
<evidence type="ECO:0000313" key="1">
    <source>
        <dbReference type="EMBL" id="TPG86441.1"/>
    </source>
</evidence>
<name>A0A502IHT5_9PSED</name>
<gene>
    <name evidence="1" type="ORF">EAH74_06185</name>
</gene>
<keyword evidence="1" id="KW-0121">Carboxypeptidase</keyword>
<sequence>MSVFNTPDAPVKARQIDLLPPLPKPGDIRVNSIDPLLISGFIPNLPADEGVHGGINRLAFLDGKGQPTELNVVIDPWLSMSEGDEWIIEAIYSPGNPITLVSDTVNVTQVDNRLFPTIKKDQLPDGVCELLVGVRRISNAGGDYERSPPLKVLIKTTLPGGPDPDEKEPYHQGLASIEVERDILDNGVTKDYLDDNNGVPITIAPYENMRKNSTIFVLWGDIEIKLPLVTTGQVGKPIKFTIPKSILTNLPPVNPLLLTYRLQDVVENHSAANAPPIFFLFDPSLVLLEAPVIDQADGDQQLDLDALLGEDVETIVTSSKVRFESGDVVDLSWRGVSAGGRKVPVDMQWKPTAQTRSHSFMIDYYPVHLIARGFAKVDYRLTQAATPATPRYSRTTYAKMIGMPLKLAAPEVPEAKGGSVAIDTDPAHVIVKSQPGAIILDDLILVYWYVITASGIEDLYVTSSIVGEDMVDKDIEFTVPKDHIEKWEGAKVLVEYTVRRTDTEDVGSETLVLEIGDITAQLPPPEVNDAKDGVLIPEEVPNGAVVTIKPYPGMRALHIIRLDFIGANQQDSWSSPPIEVQPAMVGIDFTQTVPFEKLLANRNNTVELVYTVTNPFTKTQRVSERLRLNIGSPIPNPDITEVKDGNGNDIARNSQTFATRATLTGTAGVSVPVELRNHGVIVATPTSTDGRTWSYTITPLAPGSYSFTVQTPGTNRPSAIWAFTVQESQTPIIDSVQAGGSTIPNNSGTYYQSNISIKGSASPGHRINIYDGSILLGPVTTTDTGGWTLPARNFSLGGHSITARTTDGSNKISLAYTFTVQQGLSTDITNFNNRHFNGWVAGTAIQPRDLTLHVNHGQYVLNNYTYTYQSSGVLLYKTFYNLQPNVTYTFTIRIARFDPRPAPFVIPHIRLRTDQTVGQSWIIGAATLNNLTIAFSSTTPQLTLYIDSLEASGYGNDWDMAWIQVSKA</sequence>
<dbReference type="EMBL" id="RCZA01000002">
    <property type="protein sequence ID" value="TPG86441.1"/>
    <property type="molecule type" value="Genomic_DNA"/>
</dbReference>
<reference evidence="1 2" key="1">
    <citation type="journal article" date="2019" name="Environ. Microbiol.">
        <title>Species interactions and distinct microbial communities in high Arctic permafrost affected cryosols are associated with the CH4 and CO2 gas fluxes.</title>
        <authorList>
            <person name="Altshuler I."/>
            <person name="Hamel J."/>
            <person name="Turney S."/>
            <person name="Magnuson E."/>
            <person name="Levesque R."/>
            <person name="Greer C."/>
            <person name="Whyte L.G."/>
        </authorList>
    </citation>
    <scope>NUCLEOTIDE SEQUENCE [LARGE SCALE GENOMIC DNA]</scope>
    <source>
        <strain evidence="1 2">OWC5</strain>
    </source>
</reference>
<dbReference type="Proteomes" id="UP000320914">
    <property type="component" value="Unassembled WGS sequence"/>
</dbReference>
<dbReference type="GO" id="GO:0004180">
    <property type="term" value="F:carboxypeptidase activity"/>
    <property type="evidence" value="ECO:0007669"/>
    <property type="project" value="UniProtKB-KW"/>
</dbReference>
<dbReference type="SUPFAM" id="SSF117074">
    <property type="entry name" value="Hypothetical protein PA1324"/>
    <property type="match status" value="1"/>
</dbReference>
<evidence type="ECO:0000313" key="2">
    <source>
        <dbReference type="Proteomes" id="UP000320914"/>
    </source>
</evidence>
<keyword evidence="1" id="KW-0378">Hydrolase</keyword>
<keyword evidence="1" id="KW-0645">Protease</keyword>
<protein>
    <submittedName>
        <fullName evidence="1">Carboxypeptidase regulatory-like domain-containing protein</fullName>
    </submittedName>
</protein>
<dbReference type="AlphaFoldDB" id="A0A502IHT5"/>